<accession>A0A090WS95</accession>
<dbReference type="InterPro" id="IPR012944">
    <property type="entry name" value="SusD_RagB_dom"/>
</dbReference>
<dbReference type="Proteomes" id="UP000029643">
    <property type="component" value="Unassembled WGS sequence"/>
</dbReference>
<dbReference type="Pfam" id="PF07980">
    <property type="entry name" value="SusD_RagB"/>
    <property type="match status" value="1"/>
</dbReference>
<dbReference type="AlphaFoldDB" id="A0A090WS95"/>
<dbReference type="SUPFAM" id="SSF48452">
    <property type="entry name" value="TPR-like"/>
    <property type="match status" value="1"/>
</dbReference>
<evidence type="ECO:0000256" key="2">
    <source>
        <dbReference type="ARBA" id="ARBA00006275"/>
    </source>
</evidence>
<sequence>MAPVGLDIDVTSASAIEQVGALILNEAALELAFEGNRWEDLVRFSRRSNDPTILANAVANKFVTAGESGAAATVGQKLLNPENWYLPLSIPDNFVSQ</sequence>
<protein>
    <recommendedName>
        <fullName evidence="6">RagB/SusD domain-containing protein</fullName>
    </recommendedName>
</protein>
<dbReference type="Gene3D" id="1.25.40.390">
    <property type="match status" value="1"/>
</dbReference>
<comment type="caution">
    <text evidence="7">The sequence shown here is derived from an EMBL/GenBank/DDBJ whole genome shotgun (WGS) entry which is preliminary data.</text>
</comment>
<evidence type="ECO:0000256" key="5">
    <source>
        <dbReference type="ARBA" id="ARBA00023237"/>
    </source>
</evidence>
<keyword evidence="3" id="KW-0732">Signal</keyword>
<proteinExistence type="inferred from homology"/>
<evidence type="ECO:0000313" key="8">
    <source>
        <dbReference type="Proteomes" id="UP000029643"/>
    </source>
</evidence>
<evidence type="ECO:0000313" key="7">
    <source>
        <dbReference type="EMBL" id="GAL79965.1"/>
    </source>
</evidence>
<evidence type="ECO:0000256" key="3">
    <source>
        <dbReference type="ARBA" id="ARBA00022729"/>
    </source>
</evidence>
<keyword evidence="4" id="KW-0472">Membrane</keyword>
<comment type="subcellular location">
    <subcellularLocation>
        <location evidence="1">Cell outer membrane</location>
    </subcellularLocation>
</comment>
<evidence type="ECO:0000256" key="4">
    <source>
        <dbReference type="ARBA" id="ARBA00023136"/>
    </source>
</evidence>
<evidence type="ECO:0000259" key="6">
    <source>
        <dbReference type="Pfam" id="PF07980"/>
    </source>
</evidence>
<keyword evidence="5" id="KW-0998">Cell outer membrane</keyword>
<dbReference type="EMBL" id="BBNU01000008">
    <property type="protein sequence ID" value="GAL79965.1"/>
    <property type="molecule type" value="Genomic_DNA"/>
</dbReference>
<evidence type="ECO:0000256" key="1">
    <source>
        <dbReference type="ARBA" id="ARBA00004442"/>
    </source>
</evidence>
<gene>
    <name evidence="7" type="ORF">JCM19274_2637</name>
</gene>
<organism evidence="7 8">
    <name type="scientific">Algibacter lectus</name>
    <dbReference type="NCBI Taxonomy" id="221126"/>
    <lineage>
        <taxon>Bacteria</taxon>
        <taxon>Pseudomonadati</taxon>
        <taxon>Bacteroidota</taxon>
        <taxon>Flavobacteriia</taxon>
        <taxon>Flavobacteriales</taxon>
        <taxon>Flavobacteriaceae</taxon>
        <taxon>Algibacter</taxon>
    </lineage>
</organism>
<dbReference type="RefSeq" id="WP_042498017.1">
    <property type="nucleotide sequence ID" value="NZ_BBNU01000008.1"/>
</dbReference>
<dbReference type="InterPro" id="IPR011990">
    <property type="entry name" value="TPR-like_helical_dom_sf"/>
</dbReference>
<comment type="similarity">
    <text evidence="2">Belongs to the SusD family.</text>
</comment>
<dbReference type="GO" id="GO:0009279">
    <property type="term" value="C:cell outer membrane"/>
    <property type="evidence" value="ECO:0007669"/>
    <property type="project" value="UniProtKB-SubCell"/>
</dbReference>
<reference evidence="7 8" key="1">
    <citation type="journal article" date="2014" name="Genome Announc.">
        <title>Draft Genome Sequences of Marine Flavobacterium Algibacter lectus Strains SS8 and NR4.</title>
        <authorList>
            <person name="Takatani N."/>
            <person name="Nakanishi M."/>
            <person name="Meirelles P."/>
            <person name="Mino S."/>
            <person name="Suda W."/>
            <person name="Oshima K."/>
            <person name="Hattori M."/>
            <person name="Ohkuma M."/>
            <person name="Hosokawa M."/>
            <person name="Miyashita K."/>
            <person name="Thompson F.L."/>
            <person name="Niwa A."/>
            <person name="Sawabe T."/>
            <person name="Sawabe T."/>
        </authorList>
    </citation>
    <scope>NUCLEOTIDE SEQUENCE [LARGE SCALE GENOMIC DNA]</scope>
    <source>
        <strain evidence="8">JCM19274</strain>
    </source>
</reference>
<name>A0A090WS95_9FLAO</name>
<feature type="domain" description="RagB/SusD" evidence="6">
    <location>
        <begin position="17"/>
        <end position="57"/>
    </location>
</feature>